<sequence length="460" mass="46585">MGISRRTLLVGAGTGVVAVVLAACTGQPRPTPTSSAPPSPRPTIPTGAVPEPTTWMRSTWSTDPYSRGAMSYLPAGTTPQLRKDLAVPVLDRVFLAGEATDSDHPGTVPGAVSSGQRAAAAVIGAAASGERVAVVGAGAAGAAAARALADAGLAVTVFEARERVGGRIRSIVDKDWPIPVQLGAWLSTGQDAGTLGGVAAAQGIHLLSFGTATGWSKDGVAPTIDAGPVQKAVAQAANGASDVSIAAALKAAGSDPGDPALAAALAWLQARSGVDAAKASSWYPPTVAPDSLVGADGDLGVIVQDALKDVKVTLASPVIRVAYDDSGVSLRLGTGESLSFDRVVVTVPLGVLQQRAIEFSPPLPFAHRGAIAALASGYVETVWLQFDRTFWNVDADLWHVVGGDGPVRTWLNLQPVTGRPVLVGLIGGPEAEAFAKLGDTEAEATARESLAFFVAATATP</sequence>
<accession>A0ABP8P5F5</accession>
<dbReference type="EMBL" id="BAABGP010000005">
    <property type="protein sequence ID" value="GAA4480600.1"/>
    <property type="molecule type" value="Genomic_DNA"/>
</dbReference>
<dbReference type="PRINTS" id="PR00419">
    <property type="entry name" value="ADXRDTASE"/>
</dbReference>
<gene>
    <name evidence="4" type="ORF">GCM10023171_07660</name>
</gene>
<dbReference type="Gene3D" id="3.50.50.60">
    <property type="entry name" value="FAD/NAD(P)-binding domain"/>
    <property type="match status" value="2"/>
</dbReference>
<keyword evidence="2" id="KW-0732">Signal</keyword>
<organism evidence="4 5">
    <name type="scientific">Microbacterium panaciterrae</name>
    <dbReference type="NCBI Taxonomy" id="985759"/>
    <lineage>
        <taxon>Bacteria</taxon>
        <taxon>Bacillati</taxon>
        <taxon>Actinomycetota</taxon>
        <taxon>Actinomycetes</taxon>
        <taxon>Micrococcales</taxon>
        <taxon>Microbacteriaceae</taxon>
        <taxon>Microbacterium</taxon>
    </lineage>
</organism>
<dbReference type="SUPFAM" id="SSF54373">
    <property type="entry name" value="FAD-linked reductases, C-terminal domain"/>
    <property type="match status" value="1"/>
</dbReference>
<dbReference type="PROSITE" id="PS51257">
    <property type="entry name" value="PROKAR_LIPOPROTEIN"/>
    <property type="match status" value="1"/>
</dbReference>
<name>A0ABP8P5F5_9MICO</name>
<evidence type="ECO:0000313" key="5">
    <source>
        <dbReference type="Proteomes" id="UP001500731"/>
    </source>
</evidence>
<proteinExistence type="predicted"/>
<feature type="domain" description="Amine oxidase" evidence="3">
    <location>
        <begin position="48"/>
        <end position="123"/>
    </location>
</feature>
<feature type="signal peptide" evidence="2">
    <location>
        <begin position="1"/>
        <end position="22"/>
    </location>
</feature>
<dbReference type="Pfam" id="PF13450">
    <property type="entry name" value="NAD_binding_8"/>
    <property type="match status" value="1"/>
</dbReference>
<comment type="caution">
    <text evidence="4">The sequence shown here is derived from an EMBL/GenBank/DDBJ whole genome shotgun (WGS) entry which is preliminary data.</text>
</comment>
<dbReference type="PANTHER" id="PTHR10742">
    <property type="entry name" value="FLAVIN MONOAMINE OXIDASE"/>
    <property type="match status" value="1"/>
</dbReference>
<dbReference type="Proteomes" id="UP001500731">
    <property type="component" value="Unassembled WGS sequence"/>
</dbReference>
<evidence type="ECO:0000256" key="2">
    <source>
        <dbReference type="SAM" id="SignalP"/>
    </source>
</evidence>
<dbReference type="Pfam" id="PF01593">
    <property type="entry name" value="Amino_oxidase"/>
    <property type="match status" value="2"/>
</dbReference>
<dbReference type="SUPFAM" id="SSF51905">
    <property type="entry name" value="FAD/NAD(P)-binding domain"/>
    <property type="match status" value="2"/>
</dbReference>
<dbReference type="PANTHER" id="PTHR10742:SF410">
    <property type="entry name" value="LYSINE-SPECIFIC HISTONE DEMETHYLASE 2"/>
    <property type="match status" value="1"/>
</dbReference>
<evidence type="ECO:0000256" key="1">
    <source>
        <dbReference type="SAM" id="MobiDB-lite"/>
    </source>
</evidence>
<dbReference type="InterPro" id="IPR050281">
    <property type="entry name" value="Flavin_monoamine_oxidase"/>
</dbReference>
<feature type="compositionally biased region" description="Pro residues" evidence="1">
    <location>
        <begin position="29"/>
        <end position="43"/>
    </location>
</feature>
<reference evidence="5" key="1">
    <citation type="journal article" date="2019" name="Int. J. Syst. Evol. Microbiol.">
        <title>The Global Catalogue of Microorganisms (GCM) 10K type strain sequencing project: providing services to taxonomists for standard genome sequencing and annotation.</title>
        <authorList>
            <consortium name="The Broad Institute Genomics Platform"/>
            <consortium name="The Broad Institute Genome Sequencing Center for Infectious Disease"/>
            <person name="Wu L."/>
            <person name="Ma J."/>
        </authorList>
    </citation>
    <scope>NUCLEOTIDE SEQUENCE [LARGE SCALE GENOMIC DNA]</scope>
    <source>
        <strain evidence="5">JCM 17839</strain>
    </source>
</reference>
<keyword evidence="5" id="KW-1185">Reference proteome</keyword>
<dbReference type="RefSeq" id="WP_345184533.1">
    <property type="nucleotide sequence ID" value="NZ_BAABGP010000005.1"/>
</dbReference>
<dbReference type="InterPro" id="IPR006311">
    <property type="entry name" value="TAT_signal"/>
</dbReference>
<feature type="region of interest" description="Disordered" evidence="1">
    <location>
        <begin position="27"/>
        <end position="58"/>
    </location>
</feature>
<protein>
    <recommendedName>
        <fullName evidence="3">Amine oxidase domain-containing protein</fullName>
    </recommendedName>
</protein>
<evidence type="ECO:0000313" key="4">
    <source>
        <dbReference type="EMBL" id="GAA4480600.1"/>
    </source>
</evidence>
<dbReference type="InterPro" id="IPR002937">
    <property type="entry name" value="Amino_oxidase"/>
</dbReference>
<dbReference type="InterPro" id="IPR036188">
    <property type="entry name" value="FAD/NAD-bd_sf"/>
</dbReference>
<dbReference type="PROSITE" id="PS51318">
    <property type="entry name" value="TAT"/>
    <property type="match status" value="1"/>
</dbReference>
<feature type="chain" id="PRO_5046218129" description="Amine oxidase domain-containing protein" evidence="2">
    <location>
        <begin position="23"/>
        <end position="460"/>
    </location>
</feature>
<evidence type="ECO:0000259" key="3">
    <source>
        <dbReference type="Pfam" id="PF01593"/>
    </source>
</evidence>
<feature type="domain" description="Amine oxidase" evidence="3">
    <location>
        <begin position="261"/>
        <end position="451"/>
    </location>
</feature>